<dbReference type="PANTHER" id="PTHR43047:SF64">
    <property type="entry name" value="HISTIDINE KINASE CONTAINING CHEY-HOMOLOGOUS RECEIVER DOMAIN AND PAS DOMAIN-RELATED"/>
    <property type="match status" value="1"/>
</dbReference>
<dbReference type="Pfam" id="PF00512">
    <property type="entry name" value="HisKA"/>
    <property type="match status" value="1"/>
</dbReference>
<dbReference type="Gene3D" id="3.30.450.20">
    <property type="entry name" value="PAS domain"/>
    <property type="match status" value="1"/>
</dbReference>
<keyword evidence="5" id="KW-0997">Cell inner membrane</keyword>
<keyword evidence="21" id="KW-1185">Reference proteome</keyword>
<dbReference type="PROSITE" id="PS50112">
    <property type="entry name" value="PAS"/>
    <property type="match status" value="1"/>
</dbReference>
<dbReference type="InterPro" id="IPR005467">
    <property type="entry name" value="His_kinase_dom"/>
</dbReference>
<dbReference type="Pfam" id="PF02518">
    <property type="entry name" value="HATPase_c"/>
    <property type="match status" value="1"/>
</dbReference>
<sequence>MHKGLASGARCGHTGIRGPGGYRMAATRRRIFTNNAAVRRGLASFVMALFVSAIVALVMDVRLQLERLASASSDNVQWTLSQGETDTMALEVALIRAASADEADRGAALDEVRLRFDVLFSRMGVLTDSAVFAPLRTEPEMARSLQAVTDYLDRHLPVIDGPDAALAAALPRMLDGVARLREPVRRIALMGVTHFSRISDAQRTSVSDTLFRIAVLTVTLVIMLVVVVITLFRLARERERESSLHREIRERMEAIIATSLDAVIVTDRHGRIVEYNGAAERVFGYPRAEAIGADMADLIVPDHLRARHVAGMRDHLERGRTHMIGRGIVQLEARRKSGEVFPVDLSLAKAQSRDGEIFVGFIRDISARVRAEDALRRARDQAVKGEKQKADLLAVMSHEMRTPLNGMLGTLDLIDTQAMDARNRRFLRIIRNSGRQLLTHVNDVLDISRLDAGKMSLRNTRFDLVALLTELVEGQAERARRHGNTLTLAPPSPVLHEVHGDPDRLQQILLNLVGNAIKFTENGRIRIETECHRGLHEVEIRVIDTGVGIAEEDLERIFGDFVTIDASYSRRSAGTGLGLGIAQRLANALGGRLGAESEPGDGSVFWLCLPLAPPPEGADLPAPPPEPGVVDPADLPPLRVLMVEDNEVNRLVAGELLRRDGHRVTDAHTGAEGVARARSDEYDVILMDISMPGMDGLEATRRIRAEGGASADAPIVATTAHALPDQVAEFHAAGMSGVLVKPLTAGALRAALLQAISGGDAPEAAPPVAAPAQETPVIDPRQLRELGADLPADKVEHALSTFAAEMRAFLNGGAPPSGDRAALAAEAHRMAGSAGVFGALRLAAELRALQEAAPAADPDELSRRRAALATCWRATAAEIERSGLVSLAGLDKG</sequence>
<dbReference type="EC" id="2.7.13.3" evidence="3"/>
<dbReference type="GO" id="GO:0005886">
    <property type="term" value="C:plasma membrane"/>
    <property type="evidence" value="ECO:0007669"/>
    <property type="project" value="UniProtKB-SubCell"/>
</dbReference>
<dbReference type="EMBL" id="LPXO01000004">
    <property type="protein sequence ID" value="KUF11292.1"/>
    <property type="molecule type" value="Genomic_DNA"/>
</dbReference>
<dbReference type="InterPro" id="IPR013767">
    <property type="entry name" value="PAS_fold"/>
</dbReference>
<evidence type="ECO:0000259" key="19">
    <source>
        <dbReference type="PROSITE" id="PS50113"/>
    </source>
</evidence>
<feature type="domain" description="Response regulatory" evidence="17">
    <location>
        <begin position="639"/>
        <end position="756"/>
    </location>
</feature>
<feature type="modified residue" description="4-aspartylphosphate" evidence="14">
    <location>
        <position position="688"/>
    </location>
</feature>
<dbReference type="AlphaFoldDB" id="A0A0W7WKZ4"/>
<feature type="transmembrane region" description="Helical" evidence="15">
    <location>
        <begin position="213"/>
        <end position="235"/>
    </location>
</feature>
<dbReference type="InterPro" id="IPR000700">
    <property type="entry name" value="PAS-assoc_C"/>
</dbReference>
<keyword evidence="10" id="KW-0547">Nucleotide-binding</keyword>
<dbReference type="GO" id="GO:0000155">
    <property type="term" value="F:phosphorelay sensor kinase activity"/>
    <property type="evidence" value="ECO:0007669"/>
    <property type="project" value="InterPro"/>
</dbReference>
<accession>A0A0W7WKZ4</accession>
<evidence type="ECO:0000256" key="3">
    <source>
        <dbReference type="ARBA" id="ARBA00012438"/>
    </source>
</evidence>
<evidence type="ECO:0000256" key="6">
    <source>
        <dbReference type="ARBA" id="ARBA00022553"/>
    </source>
</evidence>
<dbReference type="SUPFAM" id="SSF55785">
    <property type="entry name" value="PYP-like sensor domain (PAS domain)"/>
    <property type="match status" value="1"/>
</dbReference>
<feature type="domain" description="PAS" evidence="18">
    <location>
        <begin position="248"/>
        <end position="319"/>
    </location>
</feature>
<dbReference type="PRINTS" id="PR00344">
    <property type="entry name" value="BCTRLSENSOR"/>
</dbReference>
<evidence type="ECO:0000259" key="17">
    <source>
        <dbReference type="PROSITE" id="PS50110"/>
    </source>
</evidence>
<dbReference type="Gene3D" id="1.10.287.130">
    <property type="match status" value="1"/>
</dbReference>
<evidence type="ECO:0000256" key="8">
    <source>
        <dbReference type="ARBA" id="ARBA00022692"/>
    </source>
</evidence>
<gene>
    <name evidence="20" type="ORF">AVJ23_09625</name>
</gene>
<evidence type="ECO:0000259" key="18">
    <source>
        <dbReference type="PROSITE" id="PS50112"/>
    </source>
</evidence>
<evidence type="ECO:0000256" key="1">
    <source>
        <dbReference type="ARBA" id="ARBA00000085"/>
    </source>
</evidence>
<keyword evidence="7" id="KW-0808">Transferase</keyword>
<dbReference type="CDD" id="cd17546">
    <property type="entry name" value="REC_hyHK_CKI1_RcsC-like"/>
    <property type="match status" value="1"/>
</dbReference>
<evidence type="ECO:0000256" key="14">
    <source>
        <dbReference type="PROSITE-ProRule" id="PRU00169"/>
    </source>
</evidence>
<organism evidence="20 21">
    <name type="scientific">Pseudoponticoccus marisrubri</name>
    <dbReference type="NCBI Taxonomy" id="1685382"/>
    <lineage>
        <taxon>Bacteria</taxon>
        <taxon>Pseudomonadati</taxon>
        <taxon>Pseudomonadota</taxon>
        <taxon>Alphaproteobacteria</taxon>
        <taxon>Rhodobacterales</taxon>
        <taxon>Roseobacteraceae</taxon>
        <taxon>Pseudoponticoccus</taxon>
    </lineage>
</organism>
<dbReference type="PANTHER" id="PTHR43047">
    <property type="entry name" value="TWO-COMPONENT HISTIDINE PROTEIN KINASE"/>
    <property type="match status" value="1"/>
</dbReference>
<reference evidence="20 21" key="1">
    <citation type="submission" date="2015-12" db="EMBL/GenBank/DDBJ databases">
        <authorList>
            <person name="Shamseldin A."/>
            <person name="Moawad H."/>
            <person name="Abd El-Rahim W.M."/>
            <person name="Sadowsky M.J."/>
        </authorList>
    </citation>
    <scope>NUCLEOTIDE SEQUENCE [LARGE SCALE GENOMIC DNA]</scope>
    <source>
        <strain evidence="20 21">SJ5A-1</strain>
    </source>
</reference>
<keyword evidence="6 14" id="KW-0597">Phosphoprotein</keyword>
<dbReference type="InterPro" id="IPR035965">
    <property type="entry name" value="PAS-like_dom_sf"/>
</dbReference>
<dbReference type="PROSITE" id="PS50109">
    <property type="entry name" value="HIS_KIN"/>
    <property type="match status" value="1"/>
</dbReference>
<dbReference type="PROSITE" id="PS50113">
    <property type="entry name" value="PAC"/>
    <property type="match status" value="1"/>
</dbReference>
<keyword evidence="12" id="KW-0902">Two-component regulatory system</keyword>
<keyword evidence="4" id="KW-1003">Cell membrane</keyword>
<feature type="domain" description="PAC" evidence="19">
    <location>
        <begin position="327"/>
        <end position="377"/>
    </location>
</feature>
<dbReference type="Pfam" id="PF00989">
    <property type="entry name" value="PAS"/>
    <property type="match status" value="1"/>
</dbReference>
<evidence type="ECO:0000313" key="20">
    <source>
        <dbReference type="EMBL" id="KUF11292.1"/>
    </source>
</evidence>
<dbReference type="InterPro" id="IPR004358">
    <property type="entry name" value="Sig_transdc_His_kin-like_C"/>
</dbReference>
<dbReference type="Gene3D" id="1.20.120.160">
    <property type="entry name" value="HPT domain"/>
    <property type="match status" value="1"/>
</dbReference>
<dbReference type="SMART" id="SM00388">
    <property type="entry name" value="HisKA"/>
    <property type="match status" value="1"/>
</dbReference>
<dbReference type="CDD" id="cd16922">
    <property type="entry name" value="HATPase_EvgS-ArcB-TorS-like"/>
    <property type="match status" value="1"/>
</dbReference>
<dbReference type="Pfam" id="PF01627">
    <property type="entry name" value="Hpt"/>
    <property type="match status" value="1"/>
</dbReference>
<dbReference type="InterPro" id="IPR036641">
    <property type="entry name" value="HPT_dom_sf"/>
</dbReference>
<dbReference type="InterPro" id="IPR011006">
    <property type="entry name" value="CheY-like_superfamily"/>
</dbReference>
<evidence type="ECO:0000256" key="9">
    <source>
        <dbReference type="ARBA" id="ARBA00022777"/>
    </source>
</evidence>
<comment type="caution">
    <text evidence="20">The sequence shown here is derived from an EMBL/GenBank/DDBJ whole genome shotgun (WGS) entry which is preliminary data.</text>
</comment>
<dbReference type="SMART" id="SM00091">
    <property type="entry name" value="PAS"/>
    <property type="match status" value="1"/>
</dbReference>
<keyword evidence="11 15" id="KW-1133">Transmembrane helix</keyword>
<dbReference type="Proteomes" id="UP000054396">
    <property type="component" value="Unassembled WGS sequence"/>
</dbReference>
<keyword evidence="8 15" id="KW-0812">Transmembrane</keyword>
<dbReference type="GO" id="GO:0006355">
    <property type="term" value="P:regulation of DNA-templated transcription"/>
    <property type="evidence" value="ECO:0007669"/>
    <property type="project" value="InterPro"/>
</dbReference>
<dbReference type="InterPro" id="IPR003594">
    <property type="entry name" value="HATPase_dom"/>
</dbReference>
<evidence type="ECO:0000256" key="7">
    <source>
        <dbReference type="ARBA" id="ARBA00022679"/>
    </source>
</evidence>
<dbReference type="SUPFAM" id="SSF47384">
    <property type="entry name" value="Homodimeric domain of signal transducing histidine kinase"/>
    <property type="match status" value="1"/>
</dbReference>
<evidence type="ECO:0000256" key="15">
    <source>
        <dbReference type="SAM" id="Phobius"/>
    </source>
</evidence>
<keyword evidence="13 15" id="KW-0472">Membrane</keyword>
<dbReference type="InterPro" id="IPR003661">
    <property type="entry name" value="HisK_dim/P_dom"/>
</dbReference>
<keyword evidence="10" id="KW-0067">ATP-binding</keyword>
<dbReference type="InterPro" id="IPR036890">
    <property type="entry name" value="HATPase_C_sf"/>
</dbReference>
<keyword evidence="9" id="KW-0418">Kinase</keyword>
<comment type="subcellular location">
    <subcellularLocation>
        <location evidence="2">Cell inner membrane</location>
        <topology evidence="2">Multi-pass membrane protein</topology>
    </subcellularLocation>
</comment>
<dbReference type="NCBIfam" id="TIGR00229">
    <property type="entry name" value="sensory_box"/>
    <property type="match status" value="1"/>
</dbReference>
<dbReference type="InterPro" id="IPR036097">
    <property type="entry name" value="HisK_dim/P_sf"/>
</dbReference>
<feature type="domain" description="Histidine kinase" evidence="16">
    <location>
        <begin position="395"/>
        <end position="613"/>
    </location>
</feature>
<evidence type="ECO:0000256" key="4">
    <source>
        <dbReference type="ARBA" id="ARBA00022475"/>
    </source>
</evidence>
<dbReference type="CDD" id="cd00082">
    <property type="entry name" value="HisKA"/>
    <property type="match status" value="1"/>
</dbReference>
<dbReference type="Pfam" id="PF00072">
    <property type="entry name" value="Response_reg"/>
    <property type="match status" value="1"/>
</dbReference>
<comment type="catalytic activity">
    <reaction evidence="1">
        <text>ATP + protein L-histidine = ADP + protein N-phospho-L-histidine.</text>
        <dbReference type="EC" id="2.7.13.3"/>
    </reaction>
</comment>
<proteinExistence type="predicted"/>
<dbReference type="SMART" id="SM00448">
    <property type="entry name" value="REC"/>
    <property type="match status" value="1"/>
</dbReference>
<evidence type="ECO:0000256" key="5">
    <source>
        <dbReference type="ARBA" id="ARBA00022519"/>
    </source>
</evidence>
<dbReference type="InterPro" id="IPR001789">
    <property type="entry name" value="Sig_transdc_resp-reg_receiver"/>
</dbReference>
<dbReference type="InterPro" id="IPR000014">
    <property type="entry name" value="PAS"/>
</dbReference>
<evidence type="ECO:0000256" key="12">
    <source>
        <dbReference type="ARBA" id="ARBA00023012"/>
    </source>
</evidence>
<dbReference type="SUPFAM" id="SSF52172">
    <property type="entry name" value="CheY-like"/>
    <property type="match status" value="1"/>
</dbReference>
<dbReference type="FunFam" id="3.30.565.10:FF:000010">
    <property type="entry name" value="Sensor histidine kinase RcsC"/>
    <property type="match status" value="1"/>
</dbReference>
<dbReference type="InterPro" id="IPR008207">
    <property type="entry name" value="Sig_transdc_His_kin_Hpt_dom"/>
</dbReference>
<evidence type="ECO:0000256" key="13">
    <source>
        <dbReference type="ARBA" id="ARBA00023136"/>
    </source>
</evidence>
<dbReference type="STRING" id="1685382.AVJ23_09625"/>
<evidence type="ECO:0000259" key="16">
    <source>
        <dbReference type="PROSITE" id="PS50109"/>
    </source>
</evidence>
<evidence type="ECO:0000256" key="11">
    <source>
        <dbReference type="ARBA" id="ARBA00022989"/>
    </source>
</evidence>
<dbReference type="Gene3D" id="3.40.50.2300">
    <property type="match status" value="1"/>
</dbReference>
<evidence type="ECO:0000256" key="10">
    <source>
        <dbReference type="ARBA" id="ARBA00022840"/>
    </source>
</evidence>
<evidence type="ECO:0000256" key="2">
    <source>
        <dbReference type="ARBA" id="ARBA00004429"/>
    </source>
</evidence>
<dbReference type="SMART" id="SM00387">
    <property type="entry name" value="HATPase_c"/>
    <property type="match status" value="1"/>
</dbReference>
<dbReference type="PROSITE" id="PS50110">
    <property type="entry name" value="RESPONSE_REGULATORY"/>
    <property type="match status" value="1"/>
</dbReference>
<dbReference type="Gene3D" id="3.30.565.10">
    <property type="entry name" value="Histidine kinase-like ATPase, C-terminal domain"/>
    <property type="match status" value="1"/>
</dbReference>
<name>A0A0W7WKZ4_9RHOB</name>
<evidence type="ECO:0000313" key="21">
    <source>
        <dbReference type="Proteomes" id="UP000054396"/>
    </source>
</evidence>
<dbReference type="SUPFAM" id="SSF55874">
    <property type="entry name" value="ATPase domain of HSP90 chaperone/DNA topoisomerase II/histidine kinase"/>
    <property type="match status" value="1"/>
</dbReference>
<feature type="transmembrane region" description="Helical" evidence="15">
    <location>
        <begin position="42"/>
        <end position="59"/>
    </location>
</feature>
<dbReference type="CDD" id="cd00130">
    <property type="entry name" value="PAS"/>
    <property type="match status" value="1"/>
</dbReference>
<dbReference type="SUPFAM" id="SSF47226">
    <property type="entry name" value="Histidine-containing phosphotransfer domain, HPT domain"/>
    <property type="match status" value="1"/>
</dbReference>
<protein>
    <recommendedName>
        <fullName evidence="3">histidine kinase</fullName>
        <ecNumber evidence="3">2.7.13.3</ecNumber>
    </recommendedName>
</protein>